<dbReference type="SUPFAM" id="SSF160935">
    <property type="entry name" value="VPA0735-like"/>
    <property type="match status" value="1"/>
</dbReference>
<evidence type="ECO:0000256" key="1">
    <source>
        <dbReference type="SAM" id="SignalP"/>
    </source>
</evidence>
<dbReference type="EMBL" id="JAEQNC010000008">
    <property type="protein sequence ID" value="MBL0373368.1"/>
    <property type="molecule type" value="Genomic_DNA"/>
</dbReference>
<evidence type="ECO:0000259" key="3">
    <source>
        <dbReference type="Pfam" id="PF06863"/>
    </source>
</evidence>
<dbReference type="PANTHER" id="PTHR36509">
    <property type="entry name" value="BLL3101 PROTEIN"/>
    <property type="match status" value="1"/>
</dbReference>
<protein>
    <submittedName>
        <fullName evidence="4">DUF1254 domain-containing protein</fullName>
    </submittedName>
</protein>
<feature type="chain" id="PRO_5037877891" evidence="1">
    <location>
        <begin position="20"/>
        <end position="465"/>
    </location>
</feature>
<comment type="caution">
    <text evidence="4">The sequence shown here is derived from an EMBL/GenBank/DDBJ whole genome shotgun (WGS) entry which is preliminary data.</text>
</comment>
<feature type="domain" description="DUF1214" evidence="2">
    <location>
        <begin position="343"/>
        <end position="448"/>
    </location>
</feature>
<dbReference type="PANTHER" id="PTHR36509:SF3">
    <property type="entry name" value="SIGNAL PEPTIDE PROTEIN"/>
    <property type="match status" value="1"/>
</dbReference>
<evidence type="ECO:0000259" key="2">
    <source>
        <dbReference type="Pfam" id="PF06742"/>
    </source>
</evidence>
<dbReference type="AlphaFoldDB" id="A0A936YPN5"/>
<name>A0A936YPN5_9HYPH</name>
<dbReference type="Gene3D" id="2.60.40.1610">
    <property type="entry name" value="Domain of unknown function DUF1254"/>
    <property type="match status" value="1"/>
</dbReference>
<dbReference type="RefSeq" id="WP_201659746.1">
    <property type="nucleotide sequence ID" value="NZ_JAEQNC010000008.1"/>
</dbReference>
<keyword evidence="1" id="KW-0732">Signal</keyword>
<dbReference type="InterPro" id="IPR037050">
    <property type="entry name" value="DUF1254_sf"/>
</dbReference>
<evidence type="ECO:0000313" key="4">
    <source>
        <dbReference type="EMBL" id="MBL0373368.1"/>
    </source>
</evidence>
<accession>A0A936YPN5</accession>
<proteinExistence type="predicted"/>
<feature type="signal peptide" evidence="1">
    <location>
        <begin position="1"/>
        <end position="19"/>
    </location>
</feature>
<dbReference type="Pfam" id="PF06742">
    <property type="entry name" value="DUF1214"/>
    <property type="match status" value="1"/>
</dbReference>
<reference evidence="4" key="1">
    <citation type="submission" date="2021-01" db="EMBL/GenBank/DDBJ databases">
        <title>Rhizobium sp. strain KVB221 16S ribosomal RNA gene Genome sequencing and assembly.</title>
        <authorList>
            <person name="Kang M."/>
        </authorList>
    </citation>
    <scope>NUCLEOTIDE SEQUENCE</scope>
    <source>
        <strain evidence="4">KVB221</strain>
    </source>
</reference>
<dbReference type="InterPro" id="IPR037049">
    <property type="entry name" value="DUF1214_C_sf"/>
</dbReference>
<evidence type="ECO:0000313" key="5">
    <source>
        <dbReference type="Proteomes" id="UP000633219"/>
    </source>
</evidence>
<gene>
    <name evidence="4" type="ORF">JJB09_15120</name>
</gene>
<dbReference type="InterPro" id="IPR010679">
    <property type="entry name" value="DUF1254"/>
</dbReference>
<dbReference type="Pfam" id="PF06863">
    <property type="entry name" value="DUF1254"/>
    <property type="match status" value="1"/>
</dbReference>
<dbReference type="Gene3D" id="1.10.3360.10">
    <property type="entry name" value="VPA0735-like domain"/>
    <property type="match status" value="1"/>
</dbReference>
<dbReference type="Proteomes" id="UP000633219">
    <property type="component" value="Unassembled WGS sequence"/>
</dbReference>
<feature type="domain" description="DUF1254" evidence="3">
    <location>
        <begin position="63"/>
        <end position="195"/>
    </location>
</feature>
<dbReference type="Gene3D" id="2.60.120.600">
    <property type="entry name" value="Domain of unknown function DUF1214, C-terminal domain"/>
    <property type="match status" value="1"/>
</dbReference>
<keyword evidence="5" id="KW-1185">Reference proteome</keyword>
<dbReference type="InterPro" id="IPR010621">
    <property type="entry name" value="DUF1214"/>
</dbReference>
<sequence>MRAFLVFLALLLVSPAAYGKDRDGDIDHQIMRGRAAQAVIWGMAAVNTDLMLQAAKKAGAKENEVVFWSRPPDWRNQTLTPNPDAVYFMVFFNTKDGPVVIDVPPAGADGSFTGNIDDIWQMALEDVGKLGVDKGAGGKFVVTPPGYSGKVPDGFSALPARTYSGYALIRSEPPSHSDADIAKAVAYGKKLKVYPLAAATNPPATRYTDATDDIFEATIPYDVRFFRSLARVVDEQPWLERDKAMIDPLKSIGIEKGKPFKPDSKLEVALSAGAGDAHRWLDRKLPTAFEPYFPNTHWAVPASPDLVKAGSNGYSDADIYPTDARAITYSIGYVGIKRLGTGQFYLLSAADRKGRELDGGRRYRLHVPADAPAHQYWSVTAYSRKTHGLIKNVERASRSSQLTDLVKNADGSVDIYFGPKPPPGKEANWVPTKKGENFELLFRLYAPTKALFEKTWTLPDVERVK</sequence>
<organism evidence="4 5">
    <name type="scientific">Rhizobium setariae</name>
    <dbReference type="NCBI Taxonomy" id="2801340"/>
    <lineage>
        <taxon>Bacteria</taxon>
        <taxon>Pseudomonadati</taxon>
        <taxon>Pseudomonadota</taxon>
        <taxon>Alphaproteobacteria</taxon>
        <taxon>Hyphomicrobiales</taxon>
        <taxon>Rhizobiaceae</taxon>
        <taxon>Rhizobium/Agrobacterium group</taxon>
        <taxon>Rhizobium</taxon>
    </lineage>
</organism>